<dbReference type="AlphaFoldDB" id="A0A6G1U3D2"/>
<dbReference type="EMBL" id="VZCB01000095">
    <property type="protein sequence ID" value="MQN81927.1"/>
    <property type="molecule type" value="Genomic_DNA"/>
</dbReference>
<organism evidence="2 3">
    <name type="scientific">Segatella copri</name>
    <dbReference type="NCBI Taxonomy" id="165179"/>
    <lineage>
        <taxon>Bacteria</taxon>
        <taxon>Pseudomonadati</taxon>
        <taxon>Bacteroidota</taxon>
        <taxon>Bacteroidia</taxon>
        <taxon>Bacteroidales</taxon>
        <taxon>Prevotellaceae</taxon>
        <taxon>Segatella</taxon>
    </lineage>
</organism>
<reference evidence="2 3" key="1">
    <citation type="submission" date="2019-09" db="EMBL/GenBank/DDBJ databases">
        <title>Distinct polysaccharide growth profiles of human intestinal Prevotella copri isolates.</title>
        <authorList>
            <person name="Fehlner-Peach H."/>
            <person name="Magnabosco C."/>
            <person name="Raghavan V."/>
            <person name="Scher J.U."/>
            <person name="Tett A."/>
            <person name="Cox L.M."/>
            <person name="Gottsegen C."/>
            <person name="Watters A."/>
            <person name="Wiltshire- Gordon J.D."/>
            <person name="Segata N."/>
            <person name="Bonneau R."/>
            <person name="Littman D.R."/>
        </authorList>
    </citation>
    <scope>NUCLEOTIDE SEQUENCE [LARGE SCALE GENOMIC DNA]</scope>
    <source>
        <strain evidence="3">iA622</strain>
    </source>
</reference>
<evidence type="ECO:0000313" key="2">
    <source>
        <dbReference type="EMBL" id="MQN81927.1"/>
    </source>
</evidence>
<dbReference type="OrthoDB" id="1466422at2"/>
<keyword evidence="1" id="KW-0812">Transmembrane</keyword>
<evidence type="ECO:0000313" key="3">
    <source>
        <dbReference type="Proteomes" id="UP000480425"/>
    </source>
</evidence>
<keyword evidence="1" id="KW-1133">Transmembrane helix</keyword>
<dbReference type="Proteomes" id="UP000480425">
    <property type="component" value="Unassembled WGS sequence"/>
</dbReference>
<protein>
    <submittedName>
        <fullName evidence="2">Uncharacterized protein</fullName>
    </submittedName>
</protein>
<evidence type="ECO:0000256" key="1">
    <source>
        <dbReference type="SAM" id="Phobius"/>
    </source>
</evidence>
<proteinExistence type="predicted"/>
<keyword evidence="1" id="KW-0472">Membrane</keyword>
<sequence length="160" mass="17881">MKLRKINNNAVLGACVIVMMTLCVLSICQPLIFQKRMKGREAEVKARLMLIREAEEKYKDKHGVYTGDFNTLIKGKYLKADDQFIPYSDGKKFSLAATTIVSKSGKQIPLMECGAAYEDFLDGLDENAIQEITEQANYAGEYPGLKIGDITTDNNNTGNW</sequence>
<feature type="transmembrane region" description="Helical" evidence="1">
    <location>
        <begin position="6"/>
        <end position="28"/>
    </location>
</feature>
<name>A0A6G1U3D2_9BACT</name>
<dbReference type="RefSeq" id="WP_153125459.1">
    <property type="nucleotide sequence ID" value="NZ_VZCB01000095.1"/>
</dbReference>
<comment type="caution">
    <text evidence="2">The sequence shown here is derived from an EMBL/GenBank/DDBJ whole genome shotgun (WGS) entry which is preliminary data.</text>
</comment>
<accession>A0A6G1U3D2</accession>
<gene>
    <name evidence="2" type="ORF">F7D73_13465</name>
</gene>